<accession>A0A0K2UEJ2</accession>
<evidence type="ECO:0000313" key="1">
    <source>
        <dbReference type="EMBL" id="CDW36684.1"/>
    </source>
</evidence>
<reference evidence="1" key="1">
    <citation type="submission" date="2014-05" db="EMBL/GenBank/DDBJ databases">
        <authorList>
            <person name="Chronopoulou M."/>
        </authorList>
    </citation>
    <scope>NUCLEOTIDE SEQUENCE</scope>
    <source>
        <tissue evidence="1">Whole organism</tissue>
    </source>
</reference>
<dbReference type="AlphaFoldDB" id="A0A0K2UEJ2"/>
<dbReference type="EMBL" id="HACA01019323">
    <property type="protein sequence ID" value="CDW36684.1"/>
    <property type="molecule type" value="Transcribed_RNA"/>
</dbReference>
<proteinExistence type="predicted"/>
<protein>
    <submittedName>
        <fullName evidence="1">Uncharacterized protein</fullName>
    </submittedName>
</protein>
<sequence>MYISVCLNVTPYIKIEAARGLMILGHKVVADLLKPGKGLVGHMMECKVFDSQSVVIKMPQLLICS</sequence>
<organism evidence="1">
    <name type="scientific">Lepeophtheirus salmonis</name>
    <name type="common">Salmon louse</name>
    <name type="synonym">Caligus salmonis</name>
    <dbReference type="NCBI Taxonomy" id="72036"/>
    <lineage>
        <taxon>Eukaryota</taxon>
        <taxon>Metazoa</taxon>
        <taxon>Ecdysozoa</taxon>
        <taxon>Arthropoda</taxon>
        <taxon>Crustacea</taxon>
        <taxon>Multicrustacea</taxon>
        <taxon>Hexanauplia</taxon>
        <taxon>Copepoda</taxon>
        <taxon>Siphonostomatoida</taxon>
        <taxon>Caligidae</taxon>
        <taxon>Lepeophtheirus</taxon>
    </lineage>
</organism>
<name>A0A0K2UEJ2_LEPSM</name>